<accession>E1R4M0</accession>
<name>E1R4M0_SEDSS</name>
<sequence>MGDNRTCYILGKLVSAEGYFRIRRDITMLVLGEKMIDEKTKDLLQLFDAGGGSVPYRFYFFDLTD</sequence>
<dbReference type="EMBL" id="CP002116">
    <property type="protein sequence ID" value="ADK81761.1"/>
    <property type="molecule type" value="Genomic_DNA"/>
</dbReference>
<dbReference type="AlphaFoldDB" id="E1R4M0"/>
<dbReference type="STRING" id="573413.Spirs_2654"/>
<protein>
    <submittedName>
        <fullName evidence="1">Uncharacterized protein</fullName>
    </submittedName>
</protein>
<organism evidence="1 2">
    <name type="scientific">Sediminispirochaeta smaragdinae (strain DSM 11293 / JCM 15392 / SEBR 4228)</name>
    <name type="common">Spirochaeta smaragdinae</name>
    <dbReference type="NCBI Taxonomy" id="573413"/>
    <lineage>
        <taxon>Bacteria</taxon>
        <taxon>Pseudomonadati</taxon>
        <taxon>Spirochaetota</taxon>
        <taxon>Spirochaetia</taxon>
        <taxon>Spirochaetales</taxon>
        <taxon>Spirochaetaceae</taxon>
        <taxon>Sediminispirochaeta</taxon>
    </lineage>
</organism>
<evidence type="ECO:0000313" key="1">
    <source>
        <dbReference type="EMBL" id="ADK81761.1"/>
    </source>
</evidence>
<proteinExistence type="predicted"/>
<dbReference type="HOGENOM" id="CLU_2847627_0_0_12"/>
<gene>
    <name evidence="1" type="ordered locus">Spirs_2654</name>
</gene>
<evidence type="ECO:0000313" key="2">
    <source>
        <dbReference type="Proteomes" id="UP000002318"/>
    </source>
</evidence>
<dbReference type="RefSeq" id="WP_013255222.1">
    <property type="nucleotide sequence ID" value="NC_014364.1"/>
</dbReference>
<reference evidence="1 2" key="1">
    <citation type="journal article" date="2010" name="Stand. Genomic Sci.">
        <title>Complete genome sequence of Spirochaeta smaragdinae type strain (SEBR 4228).</title>
        <authorList>
            <person name="Mavromatis K."/>
            <person name="Yasawong M."/>
            <person name="Chertkov O."/>
            <person name="Lapidus A."/>
            <person name="Lucas S."/>
            <person name="Nolan M."/>
            <person name="Del Rio T.G."/>
            <person name="Tice H."/>
            <person name="Cheng J.F."/>
            <person name="Pitluck S."/>
            <person name="Liolios K."/>
            <person name="Ivanova N."/>
            <person name="Tapia R."/>
            <person name="Han C."/>
            <person name="Bruce D."/>
            <person name="Goodwin L."/>
            <person name="Pati A."/>
            <person name="Chen A."/>
            <person name="Palaniappan K."/>
            <person name="Land M."/>
            <person name="Hauser L."/>
            <person name="Chang Y.J."/>
            <person name="Jeffries C.D."/>
            <person name="Detter J.C."/>
            <person name="Rohde M."/>
            <person name="Brambilla E."/>
            <person name="Spring S."/>
            <person name="Goker M."/>
            <person name="Sikorski J."/>
            <person name="Woyke T."/>
            <person name="Bristow J."/>
            <person name="Eisen J.A."/>
            <person name="Markowitz V."/>
            <person name="Hugenholtz P."/>
            <person name="Klenk H.P."/>
            <person name="Kyrpides N.C."/>
        </authorList>
    </citation>
    <scope>NUCLEOTIDE SEQUENCE [LARGE SCALE GENOMIC DNA]</scope>
    <source>
        <strain evidence="2">DSM 11293 / JCM 15392 / SEBR 4228</strain>
    </source>
</reference>
<keyword evidence="2" id="KW-1185">Reference proteome</keyword>
<dbReference type="Proteomes" id="UP000002318">
    <property type="component" value="Chromosome"/>
</dbReference>
<dbReference type="KEGG" id="ssm:Spirs_2654"/>